<evidence type="ECO:0000256" key="1">
    <source>
        <dbReference type="ARBA" id="ARBA00007577"/>
    </source>
</evidence>
<evidence type="ECO:0000256" key="4">
    <source>
        <dbReference type="ARBA" id="ARBA00022737"/>
    </source>
</evidence>
<keyword evidence="3 11" id="KW-0812">Transmembrane</keyword>
<dbReference type="Pfam" id="PF00005">
    <property type="entry name" value="ABC_tran"/>
    <property type="match status" value="2"/>
</dbReference>
<accession>A0ABM3I5A0</accession>
<evidence type="ECO:0000256" key="8">
    <source>
        <dbReference type="ARBA" id="ARBA00023136"/>
    </source>
</evidence>
<dbReference type="PROSITE" id="PS50929">
    <property type="entry name" value="ABC_TM1F"/>
    <property type="match status" value="2"/>
</dbReference>
<name>A0ABM3I5A0_ZIZJJ</name>
<dbReference type="GeneID" id="107432927"/>
<evidence type="ECO:0000256" key="5">
    <source>
        <dbReference type="ARBA" id="ARBA00022741"/>
    </source>
</evidence>
<dbReference type="SUPFAM" id="SSF90123">
    <property type="entry name" value="ABC transporter transmembrane region"/>
    <property type="match status" value="2"/>
</dbReference>
<dbReference type="Gene3D" id="1.20.1560.10">
    <property type="entry name" value="ABC transporter type 1, transmembrane domain"/>
    <property type="match status" value="1"/>
</dbReference>
<dbReference type="PROSITE" id="PS00211">
    <property type="entry name" value="ABC_TRANSPORTER_1"/>
    <property type="match status" value="2"/>
</dbReference>
<dbReference type="InterPro" id="IPR017871">
    <property type="entry name" value="ABC_transporter-like_CS"/>
</dbReference>
<dbReference type="RefSeq" id="XP_048320888.2">
    <property type="nucleotide sequence ID" value="XM_048464931.2"/>
</dbReference>
<dbReference type="InterPro" id="IPR003593">
    <property type="entry name" value="AAA+_ATPase"/>
</dbReference>
<feature type="transmembrane region" description="Helical" evidence="11">
    <location>
        <begin position="526"/>
        <end position="551"/>
    </location>
</feature>
<keyword evidence="7 11" id="KW-1133">Transmembrane helix</keyword>
<proteinExistence type="inferred from homology"/>
<dbReference type="Pfam" id="PF00664">
    <property type="entry name" value="ABC_membrane"/>
    <property type="match status" value="2"/>
</dbReference>
<evidence type="ECO:0000256" key="11">
    <source>
        <dbReference type="SAM" id="Phobius"/>
    </source>
</evidence>
<feature type="compositionally biased region" description="Polar residues" evidence="10">
    <location>
        <begin position="417"/>
        <end position="426"/>
    </location>
</feature>
<keyword evidence="5" id="KW-0547">Nucleotide-binding</keyword>
<feature type="domain" description="ABC transporter" evidence="12">
    <location>
        <begin position="163"/>
        <end position="399"/>
    </location>
</feature>
<evidence type="ECO:0000256" key="6">
    <source>
        <dbReference type="ARBA" id="ARBA00022840"/>
    </source>
</evidence>
<evidence type="ECO:0000313" key="14">
    <source>
        <dbReference type="Proteomes" id="UP001652623"/>
    </source>
</evidence>
<sequence>MFSAKRSLMRLAKKIRGENSIAGTIVQQAISSIRTVYAFGGEKKIVEELSQALNGTTKLGLRQGVVKGLAIGSKGTVFAIWSAMAYYGSTLVIHHHVQGGTIFAVGSSIVHGAMELGFGLSILKDIAEACSAGKRINEMIKRVPKIDSDNLEGKILEDVSGFVEFKHVKFAYPSRPESIVCNNLCLTIPAGKSIALVGPSGCGKSTVLSLLQRFYDPREGEIVLDGVAIDKLQLKWLRSQMALVSQEPSLLSTTIKENILFGKENASMEAVVEAANASNAHNFICELPQGYDSQVGERGAQLSGGQKQRIAIARSIIRKPRILLLDEATSALDYESERAVQVALDKVAVGRTTIIISHRLSTIKDADIIAVIKDGQVRETGSHNELIREQNGLYNSLFHQKTENELQSTPNECLFHSSSSASNNDLNKTKIRSSSKANQSSSDNSSILAYQASLAKLDAIKDPKLPPPSFWRLLSLNSPEWKQATIGCLSAIFYGAIQPLFSFTMGFLIFVFFLTDHEEIKHKTNIYALCFLGLSVFALLLPLIQHFSFAYMGEYLTKRTRERILSKILTFEVGWFDRTENSTGIICSRIAKDANAMRSLLGDRISLLVQSCAAVIIAWTLGLFIAWRLAIIMIATQPLVIACFYTRSILLKTMSKKAIKAQDETCKLASEAVSNLRTITAFSSQDRILKMLKDAQDGPHKESIRQSWFAGFGLAFSQSFNICTWCMYYWYGGRLLSNGYLIGRELFQTMVVIIQTGHVIADAGSTTLDLAKGFDAVNSIFVVLDRDSGIEPENPQGNQPEQLNGHLEFHDVHFAYPTRPDLMIFQGFSINIEAGKSTALVGQSGSGKSTIIGLIERFYDPQKGSVEIDGQDIRSYHLRSLRKHIAFVNQEPTLFAGTIRENIVYGAPKEMTETEIIEAAKVANANDFISGLKDGYETCCGDKGIQLSGGQKQRIAIARAILRNPTILLLDEATSALDSQSEKMVQSALENAMVGRTIVAVAHRLTSIKNCDVIVVLEKGMVVEKGTHSALIAKGSEGAYYSLWSVQKSKGGSHINE</sequence>
<keyword evidence="8 11" id="KW-0472">Membrane</keyword>
<dbReference type="SMART" id="SM00382">
    <property type="entry name" value="AAA"/>
    <property type="match status" value="2"/>
</dbReference>
<keyword evidence="14" id="KW-1185">Reference proteome</keyword>
<reference evidence="15" key="1">
    <citation type="submission" date="2025-08" db="UniProtKB">
        <authorList>
            <consortium name="RefSeq"/>
        </authorList>
    </citation>
    <scope>IDENTIFICATION</scope>
    <source>
        <tissue evidence="15">Seedling</tissue>
    </source>
</reference>
<keyword evidence="6" id="KW-0067">ATP-binding</keyword>
<comment type="similarity">
    <text evidence="1">Belongs to the ABC transporter superfamily. ABCB family. Multidrug resistance exporter (TC 3.A.1.201) subfamily.</text>
</comment>
<dbReference type="Proteomes" id="UP001652623">
    <property type="component" value="Chromosome 11"/>
</dbReference>
<dbReference type="PROSITE" id="PS50893">
    <property type="entry name" value="ABC_TRANSPORTER_2"/>
    <property type="match status" value="2"/>
</dbReference>
<feature type="domain" description="ABC transmembrane type-1" evidence="13">
    <location>
        <begin position="486"/>
        <end position="772"/>
    </location>
</feature>
<dbReference type="PANTHER" id="PTHR45136">
    <property type="entry name" value="ABC TRANSPORTER DOMAIN-CONTAINING PROTEIN"/>
    <property type="match status" value="1"/>
</dbReference>
<feature type="transmembrane region" description="Helical" evidence="11">
    <location>
        <begin position="605"/>
        <end position="625"/>
    </location>
</feature>
<evidence type="ECO:0000256" key="7">
    <source>
        <dbReference type="ARBA" id="ARBA00022989"/>
    </source>
</evidence>
<feature type="region of interest" description="Disordered" evidence="10">
    <location>
        <begin position="417"/>
        <end position="442"/>
    </location>
</feature>
<dbReference type="InterPro" id="IPR003439">
    <property type="entry name" value="ABC_transporter-like_ATP-bd"/>
</dbReference>
<gene>
    <name evidence="15" type="primary">LOC107432927</name>
</gene>
<evidence type="ECO:0000256" key="2">
    <source>
        <dbReference type="ARBA" id="ARBA00022448"/>
    </source>
</evidence>
<dbReference type="PANTHER" id="PTHR45136:SF2">
    <property type="entry name" value="ABC TRANSPORTER DOMAIN-CONTAINING PROTEIN"/>
    <property type="match status" value="1"/>
</dbReference>
<keyword evidence="2" id="KW-0813">Transport</keyword>
<organism evidence="14 15">
    <name type="scientific">Ziziphus jujuba</name>
    <name type="common">Chinese jujube</name>
    <name type="synonym">Ziziphus sativa</name>
    <dbReference type="NCBI Taxonomy" id="326968"/>
    <lineage>
        <taxon>Eukaryota</taxon>
        <taxon>Viridiplantae</taxon>
        <taxon>Streptophyta</taxon>
        <taxon>Embryophyta</taxon>
        <taxon>Tracheophyta</taxon>
        <taxon>Spermatophyta</taxon>
        <taxon>Magnoliopsida</taxon>
        <taxon>eudicotyledons</taxon>
        <taxon>Gunneridae</taxon>
        <taxon>Pentapetalae</taxon>
        <taxon>rosids</taxon>
        <taxon>fabids</taxon>
        <taxon>Rosales</taxon>
        <taxon>Rhamnaceae</taxon>
        <taxon>Paliureae</taxon>
        <taxon>Ziziphus</taxon>
    </lineage>
</organism>
<dbReference type="InterPro" id="IPR036640">
    <property type="entry name" value="ABC1_TM_sf"/>
</dbReference>
<keyword evidence="4" id="KW-0677">Repeat</keyword>
<protein>
    <submittedName>
        <fullName evidence="15">ABC transporter B family member 15-like isoform X2</fullName>
    </submittedName>
</protein>
<keyword evidence="9" id="KW-0325">Glycoprotein</keyword>
<evidence type="ECO:0000256" key="3">
    <source>
        <dbReference type="ARBA" id="ARBA00022692"/>
    </source>
</evidence>
<feature type="domain" description="ABC transporter" evidence="12">
    <location>
        <begin position="807"/>
        <end position="1044"/>
    </location>
</feature>
<feature type="transmembrane region" description="Helical" evidence="11">
    <location>
        <begin position="491"/>
        <end position="514"/>
    </location>
</feature>
<evidence type="ECO:0000313" key="15">
    <source>
        <dbReference type="RefSeq" id="XP_048320888.2"/>
    </source>
</evidence>
<feature type="transmembrane region" description="Helical" evidence="11">
    <location>
        <begin position="631"/>
        <end position="650"/>
    </location>
</feature>
<dbReference type="InterPro" id="IPR011527">
    <property type="entry name" value="ABC1_TM_dom"/>
</dbReference>
<evidence type="ECO:0000256" key="10">
    <source>
        <dbReference type="SAM" id="MobiDB-lite"/>
    </source>
</evidence>
<dbReference type="InterPro" id="IPR027417">
    <property type="entry name" value="P-loop_NTPase"/>
</dbReference>
<dbReference type="CDD" id="cd18578">
    <property type="entry name" value="ABC_6TM_Pgp_ABCB1_D2_like"/>
    <property type="match status" value="1"/>
</dbReference>
<feature type="domain" description="ABC transmembrane type-1" evidence="13">
    <location>
        <begin position="1"/>
        <end position="128"/>
    </location>
</feature>
<evidence type="ECO:0000259" key="12">
    <source>
        <dbReference type="PROSITE" id="PS50893"/>
    </source>
</evidence>
<dbReference type="Gene3D" id="3.40.50.300">
    <property type="entry name" value="P-loop containing nucleotide triphosphate hydrolases"/>
    <property type="match status" value="2"/>
</dbReference>
<dbReference type="CDD" id="cd03249">
    <property type="entry name" value="ABC_MTABC3_MDL1_MDL2"/>
    <property type="match status" value="2"/>
</dbReference>
<evidence type="ECO:0000256" key="9">
    <source>
        <dbReference type="ARBA" id="ARBA00023180"/>
    </source>
</evidence>
<dbReference type="SUPFAM" id="SSF52540">
    <property type="entry name" value="P-loop containing nucleoside triphosphate hydrolases"/>
    <property type="match status" value="2"/>
</dbReference>
<evidence type="ECO:0000259" key="13">
    <source>
        <dbReference type="PROSITE" id="PS50929"/>
    </source>
</evidence>